<organism evidence="2 3">
    <name type="scientific">Neobacillus kokaensis</name>
    <dbReference type="NCBI Taxonomy" id="2759023"/>
    <lineage>
        <taxon>Bacteria</taxon>
        <taxon>Bacillati</taxon>
        <taxon>Bacillota</taxon>
        <taxon>Bacilli</taxon>
        <taxon>Bacillales</taxon>
        <taxon>Bacillaceae</taxon>
        <taxon>Neobacillus</taxon>
    </lineage>
</organism>
<keyword evidence="1" id="KW-0472">Membrane</keyword>
<evidence type="ECO:0000313" key="2">
    <source>
        <dbReference type="EMBL" id="GHH98895.1"/>
    </source>
</evidence>
<feature type="transmembrane region" description="Helical" evidence="1">
    <location>
        <begin position="42"/>
        <end position="65"/>
    </location>
</feature>
<evidence type="ECO:0000256" key="1">
    <source>
        <dbReference type="SAM" id="Phobius"/>
    </source>
</evidence>
<dbReference type="EMBL" id="BNDS01000009">
    <property type="protein sequence ID" value="GHH98895.1"/>
    <property type="molecule type" value="Genomic_DNA"/>
</dbReference>
<evidence type="ECO:0008006" key="4">
    <source>
        <dbReference type="Google" id="ProtNLM"/>
    </source>
</evidence>
<protein>
    <recommendedName>
        <fullName evidence="4">DUF3311 domain-containing protein</fullName>
    </recommendedName>
</protein>
<proteinExistence type="predicted"/>
<sequence>MNKQVKEPIRKKWIWIGLLIIVMGNVPWYFSDSMVEPYILGFPFWAFFIFAFSVVLCAYLSWICLTQWKIVEDEEEVEK</sequence>
<gene>
    <name evidence="2" type="ORF">AM1BK_24380</name>
</gene>
<keyword evidence="1" id="KW-1133">Transmembrane helix</keyword>
<accession>A0ABQ3N4X5</accession>
<feature type="transmembrane region" description="Helical" evidence="1">
    <location>
        <begin position="12"/>
        <end position="30"/>
    </location>
</feature>
<evidence type="ECO:0000313" key="3">
    <source>
        <dbReference type="Proteomes" id="UP000637074"/>
    </source>
</evidence>
<name>A0ABQ3N4X5_9BACI</name>
<keyword evidence="1" id="KW-0812">Transmembrane</keyword>
<reference evidence="2 3" key="1">
    <citation type="journal article" date="2022" name="Int. J. Syst. Evol. Microbiol.">
        <title>Neobacillus kokaensis sp. nov., isolated from soil.</title>
        <authorList>
            <person name="Yuki K."/>
            <person name="Matsubara H."/>
            <person name="Yamaguchi S."/>
        </authorList>
    </citation>
    <scope>NUCLEOTIDE SEQUENCE [LARGE SCALE GENOMIC DNA]</scope>
    <source>
        <strain evidence="2 3">LOB 377</strain>
    </source>
</reference>
<comment type="caution">
    <text evidence="2">The sequence shown here is derived from an EMBL/GenBank/DDBJ whole genome shotgun (WGS) entry which is preliminary data.</text>
</comment>
<dbReference type="Proteomes" id="UP000637074">
    <property type="component" value="Unassembled WGS sequence"/>
</dbReference>
<dbReference type="RefSeq" id="WP_223282675.1">
    <property type="nucleotide sequence ID" value="NZ_BNDS01000009.1"/>
</dbReference>
<keyword evidence="3" id="KW-1185">Reference proteome</keyword>